<dbReference type="EMBL" id="JADKIO010000005">
    <property type="protein sequence ID" value="MBK9795857.1"/>
    <property type="molecule type" value="Genomic_DNA"/>
</dbReference>
<evidence type="ECO:0000313" key="5">
    <source>
        <dbReference type="EMBL" id="MBK9795857.1"/>
    </source>
</evidence>
<feature type="region of interest" description="Disordered" evidence="3">
    <location>
        <begin position="291"/>
        <end position="319"/>
    </location>
</feature>
<dbReference type="CDD" id="cd02869">
    <property type="entry name" value="PseudoU_synth_RluA_like"/>
    <property type="match status" value="1"/>
</dbReference>
<dbReference type="Gene3D" id="3.30.2350.10">
    <property type="entry name" value="Pseudouridine synthase"/>
    <property type="match status" value="1"/>
</dbReference>
<dbReference type="EC" id="5.4.99.-" evidence="2"/>
<dbReference type="AlphaFoldDB" id="A0A9D7XH99"/>
<evidence type="ECO:0000313" key="6">
    <source>
        <dbReference type="Proteomes" id="UP000886657"/>
    </source>
</evidence>
<evidence type="ECO:0000256" key="2">
    <source>
        <dbReference type="RuleBase" id="RU362028"/>
    </source>
</evidence>
<gene>
    <name evidence="5" type="ORF">IPP58_05080</name>
</gene>
<feature type="domain" description="Pseudouridine synthase RsuA/RluA-like" evidence="4">
    <location>
        <begin position="92"/>
        <end position="238"/>
    </location>
</feature>
<reference evidence="5" key="1">
    <citation type="submission" date="2020-10" db="EMBL/GenBank/DDBJ databases">
        <title>Connecting structure to function with the recovery of over 1000 high-quality activated sludge metagenome-assembled genomes encoding full-length rRNA genes using long-read sequencing.</title>
        <authorList>
            <person name="Singleton C.M."/>
            <person name="Petriglieri F."/>
            <person name="Kristensen J.M."/>
            <person name="Kirkegaard R.H."/>
            <person name="Michaelsen T.Y."/>
            <person name="Andersen M.H."/>
            <person name="Karst S.M."/>
            <person name="Dueholm M.S."/>
            <person name="Nielsen P.H."/>
            <person name="Albertsen M."/>
        </authorList>
    </citation>
    <scope>NUCLEOTIDE SEQUENCE</scope>
    <source>
        <strain evidence="5">Skiv_18-Q3-R9-52_MAXAC.067</strain>
    </source>
</reference>
<protein>
    <recommendedName>
        <fullName evidence="2">Pseudouridine synthase</fullName>
        <ecNumber evidence="2">5.4.99.-</ecNumber>
    </recommendedName>
</protein>
<evidence type="ECO:0000256" key="1">
    <source>
        <dbReference type="ARBA" id="ARBA00010876"/>
    </source>
</evidence>
<comment type="similarity">
    <text evidence="1 2">Belongs to the pseudouridine synthase RluA family.</text>
</comment>
<comment type="catalytic activity">
    <reaction evidence="2">
        <text>a uridine in RNA = a pseudouridine in RNA</text>
        <dbReference type="Rhea" id="RHEA:48348"/>
        <dbReference type="Rhea" id="RHEA-COMP:12068"/>
        <dbReference type="Rhea" id="RHEA-COMP:12069"/>
        <dbReference type="ChEBI" id="CHEBI:65314"/>
        <dbReference type="ChEBI" id="CHEBI:65315"/>
    </reaction>
</comment>
<dbReference type="PANTHER" id="PTHR21600">
    <property type="entry name" value="MITOCHONDRIAL RNA PSEUDOURIDINE SYNTHASE"/>
    <property type="match status" value="1"/>
</dbReference>
<dbReference type="GO" id="GO:0140098">
    <property type="term" value="F:catalytic activity, acting on RNA"/>
    <property type="evidence" value="ECO:0007669"/>
    <property type="project" value="UniProtKB-ARBA"/>
</dbReference>
<dbReference type="InterPro" id="IPR006145">
    <property type="entry name" value="PsdUridine_synth_RsuA/RluA"/>
</dbReference>
<dbReference type="Proteomes" id="UP000886657">
    <property type="component" value="Unassembled WGS sequence"/>
</dbReference>
<sequence length="319" mass="34185">MQALNAGFRYLEQIGPAESGRAVLAHLATRYPLASEAQWRERIASGQVLLGDRTAQGDEVLRPGQQLIWLRPPWAEPEVPLATAILHEDEALLAVAKPSGLPTLPGGGEFLEHTLLALVRRRHAEASPMHRLGRGTSGIVLFAPTMSARKPLQAAFQGQPTRKIYRALCSGCVEEESFEISAPIGQVPYGPLGLLHAAHPAGRPSLSRVQVLERRDGATLLEVEILTGRPHQIRIHLAWAGHPLVGDPLYGPGGVPLPGTAALPGDPGYLLHAHRLELDHPRRGERVSLTCQPPPPLRLSGGGGNPHIHSTGQSPDTTG</sequence>
<dbReference type="SUPFAM" id="SSF55120">
    <property type="entry name" value="Pseudouridine synthase"/>
    <property type="match status" value="1"/>
</dbReference>
<dbReference type="InterPro" id="IPR050188">
    <property type="entry name" value="RluA_PseudoU_synthase"/>
</dbReference>
<comment type="caution">
    <text evidence="5">The sequence shown here is derived from an EMBL/GenBank/DDBJ whole genome shotgun (WGS) entry which is preliminary data.</text>
</comment>
<dbReference type="GO" id="GO:0003723">
    <property type="term" value="F:RNA binding"/>
    <property type="evidence" value="ECO:0007669"/>
    <property type="project" value="InterPro"/>
</dbReference>
<feature type="compositionally biased region" description="Polar residues" evidence="3">
    <location>
        <begin position="308"/>
        <end position="319"/>
    </location>
</feature>
<dbReference type="PANTHER" id="PTHR21600:SF88">
    <property type="entry name" value="RNA PSEUDOURIDINE SYNTHASE 5"/>
    <property type="match status" value="1"/>
</dbReference>
<dbReference type="NCBIfam" id="TIGR00005">
    <property type="entry name" value="rluA_subfam"/>
    <property type="match status" value="1"/>
</dbReference>
<organism evidence="5 6">
    <name type="scientific">Candidatus Geothrix skivensis</name>
    <dbReference type="NCBI Taxonomy" id="2954439"/>
    <lineage>
        <taxon>Bacteria</taxon>
        <taxon>Pseudomonadati</taxon>
        <taxon>Acidobacteriota</taxon>
        <taxon>Holophagae</taxon>
        <taxon>Holophagales</taxon>
        <taxon>Holophagaceae</taxon>
        <taxon>Geothrix</taxon>
    </lineage>
</organism>
<name>A0A9D7XH99_9BACT</name>
<accession>A0A9D7XH99</accession>
<keyword evidence="2" id="KW-0413">Isomerase</keyword>
<evidence type="ECO:0000259" key="4">
    <source>
        <dbReference type="Pfam" id="PF00849"/>
    </source>
</evidence>
<dbReference type="GO" id="GO:0000455">
    <property type="term" value="P:enzyme-directed rRNA pseudouridine synthesis"/>
    <property type="evidence" value="ECO:0007669"/>
    <property type="project" value="TreeGrafter"/>
</dbReference>
<evidence type="ECO:0000256" key="3">
    <source>
        <dbReference type="SAM" id="MobiDB-lite"/>
    </source>
</evidence>
<dbReference type="GO" id="GO:0009982">
    <property type="term" value="F:pseudouridine synthase activity"/>
    <property type="evidence" value="ECO:0007669"/>
    <property type="project" value="InterPro"/>
</dbReference>
<dbReference type="InterPro" id="IPR020103">
    <property type="entry name" value="PsdUridine_synth_cat_dom_sf"/>
</dbReference>
<dbReference type="InterPro" id="IPR006225">
    <property type="entry name" value="PsdUridine_synth_RluC/D"/>
</dbReference>
<proteinExistence type="inferred from homology"/>
<dbReference type="Pfam" id="PF00849">
    <property type="entry name" value="PseudoU_synth_2"/>
    <property type="match status" value="1"/>
</dbReference>
<comment type="function">
    <text evidence="2">Responsible for synthesis of pseudouridine from uracil.</text>
</comment>